<proteinExistence type="predicted"/>
<evidence type="ECO:0000313" key="3">
    <source>
        <dbReference type="Proteomes" id="UP000193207"/>
    </source>
</evidence>
<name>A0A1X6YW43_9RHOB</name>
<gene>
    <name evidence="2" type="ORF">ROH8110_01560</name>
</gene>
<accession>A0A1X6YW43</accession>
<evidence type="ECO:0000313" key="2">
    <source>
        <dbReference type="EMBL" id="SLN32524.1"/>
    </source>
</evidence>
<dbReference type="InterPro" id="IPR037171">
    <property type="entry name" value="NagB/RpiA_transferase-like"/>
</dbReference>
<organism evidence="2 3">
    <name type="scientific">Roseovarius halotolerans</name>
    <dbReference type="NCBI Taxonomy" id="505353"/>
    <lineage>
        <taxon>Bacteria</taxon>
        <taxon>Pseudomonadati</taxon>
        <taxon>Pseudomonadota</taxon>
        <taxon>Alphaproteobacteria</taxon>
        <taxon>Rhodobacterales</taxon>
        <taxon>Roseobacteraceae</taxon>
        <taxon>Roseovarius</taxon>
    </lineage>
</organism>
<dbReference type="GO" id="GO:0006083">
    <property type="term" value="P:acetate metabolic process"/>
    <property type="evidence" value="ECO:0007669"/>
    <property type="project" value="InterPro"/>
</dbReference>
<dbReference type="GO" id="GO:0008775">
    <property type="term" value="F:acetate CoA-transferase activity"/>
    <property type="evidence" value="ECO:0007669"/>
    <property type="project" value="InterPro"/>
</dbReference>
<dbReference type="OrthoDB" id="9801795at2"/>
<dbReference type="RefSeq" id="WP_085817202.1">
    <property type="nucleotide sequence ID" value="NZ_RBXI01000004.1"/>
</dbReference>
<dbReference type="InterPro" id="IPR026888">
    <property type="entry name" value="AcetylCoA_hyd_C"/>
</dbReference>
<keyword evidence="3" id="KW-1185">Reference proteome</keyword>
<dbReference type="Pfam" id="PF13336">
    <property type="entry name" value="AcetylCoA_hyd_C"/>
    <property type="match status" value="1"/>
</dbReference>
<evidence type="ECO:0000259" key="1">
    <source>
        <dbReference type="Pfam" id="PF13336"/>
    </source>
</evidence>
<dbReference type="InterPro" id="IPR046433">
    <property type="entry name" value="ActCoA_hydro"/>
</dbReference>
<feature type="domain" description="Acetyl-CoA hydrolase/transferase C-terminal" evidence="1">
    <location>
        <begin position="326"/>
        <end position="486"/>
    </location>
</feature>
<dbReference type="Gene3D" id="3.40.1080.20">
    <property type="entry name" value="Acetyl-CoA hydrolase/transferase C-terminal domain"/>
    <property type="match status" value="1"/>
</dbReference>
<protein>
    <recommendedName>
        <fullName evidence="1">Acetyl-CoA hydrolase/transferase C-terminal domain-containing protein</fullName>
    </recommendedName>
</protein>
<dbReference type="PANTHER" id="PTHR21432">
    <property type="entry name" value="ACETYL-COA HYDROLASE-RELATED"/>
    <property type="match status" value="1"/>
</dbReference>
<dbReference type="AlphaFoldDB" id="A0A1X6YW43"/>
<dbReference type="InterPro" id="IPR038460">
    <property type="entry name" value="AcetylCoA_hyd_C_sf"/>
</dbReference>
<dbReference type="Proteomes" id="UP000193207">
    <property type="component" value="Unassembled WGS sequence"/>
</dbReference>
<reference evidence="2 3" key="1">
    <citation type="submission" date="2017-03" db="EMBL/GenBank/DDBJ databases">
        <authorList>
            <person name="Afonso C.L."/>
            <person name="Miller P.J."/>
            <person name="Scott M.A."/>
            <person name="Spackman E."/>
            <person name="Goraichik I."/>
            <person name="Dimitrov K.M."/>
            <person name="Suarez D.L."/>
            <person name="Swayne D.E."/>
        </authorList>
    </citation>
    <scope>NUCLEOTIDE SEQUENCE [LARGE SCALE GENOMIC DNA]</scope>
    <source>
        <strain evidence="2 3">CECT 8110</strain>
    </source>
</reference>
<dbReference type="EMBL" id="FWFU01000002">
    <property type="protein sequence ID" value="SLN32524.1"/>
    <property type="molecule type" value="Genomic_DNA"/>
</dbReference>
<dbReference type="Gene3D" id="3.30.750.70">
    <property type="entry name" value="4-hydroxybutyrate coenzyme like domains"/>
    <property type="match status" value="1"/>
</dbReference>
<dbReference type="SUPFAM" id="SSF100950">
    <property type="entry name" value="NagB/RpiA/CoA transferase-like"/>
    <property type="match status" value="1"/>
</dbReference>
<dbReference type="PANTHER" id="PTHR21432:SF20">
    <property type="entry name" value="ACETYL-COA HYDROLASE"/>
    <property type="match status" value="1"/>
</dbReference>
<sequence>MTDADALAARIVADTGGDIRLALPLGLGKPVTLLNALTRAACEDPSIHLSIFTALTLERPSPGSDIEKRFLEPAMDRLFGAYPDILYARMLREGSLPANIELREFFLLAGRWLGVERMQQNYISANYTHARDVLIAQDPNVLIQLLARDGDGYSLSCNTDITADLLQRRAAGQMDFLMAGEINDQLPFMHGPAAEIDSATLQYCLDPPRQFELFSAVRQPVSDDHHAIGAHVAGLVRDGGTLQLGIGKTGDAVAHALILRQKGRFAPLLDDLSPGADARTTGFETGLYAAAEMLVGGLLALFEEGIVKRQVDGAAIHAAFFVEDRDFYARLRDMPPDRRAQIQMRAVSFTNALYGDEAAKRAARRDARFVNSAMKASLLGAVASDVKDDGQVVSGVGGQFNFVEQAFALKGARSILTLPSTRESGGKTVSNIVWELPFATVPHHMRDIVVTEYGVADLRGQPDHEVIARMLAITDARFQEPLLKAAQEAGKISRNFRLGAQSNTPQRLKEWRDAHRADLPDFPFGTDFDRLERKLLPALARLSRARHSPASLARLIAASLFRAAPAHEADAMSRMGFARKARLGEALTARALRGALRLEPARHPDGG</sequence>